<evidence type="ECO:0000313" key="5">
    <source>
        <dbReference type="Proteomes" id="UP001249076"/>
    </source>
</evidence>
<feature type="domain" description="Multidrug resistance protein MdtA-like barrel-sandwich hybrid" evidence="2">
    <location>
        <begin position="78"/>
        <end position="207"/>
    </location>
</feature>
<reference evidence="3 5" key="1">
    <citation type="submission" date="2023-07" db="EMBL/GenBank/DDBJ databases">
        <title>Sorghum-associated microbial communities from plants grown in Nebraska, USA.</title>
        <authorList>
            <person name="Schachtman D."/>
        </authorList>
    </citation>
    <scope>NUCLEOTIDE SEQUENCE</scope>
    <source>
        <strain evidence="4 5">BE105</strain>
        <strain evidence="3">BE69</strain>
    </source>
</reference>
<dbReference type="Pfam" id="PF25917">
    <property type="entry name" value="BSH_RND"/>
    <property type="match status" value="1"/>
</dbReference>
<proteinExistence type="inferred from homology"/>
<name>A0AAJ2BRA8_ACIDE</name>
<dbReference type="AlphaFoldDB" id="A0AAJ2BRA8"/>
<evidence type="ECO:0000313" key="6">
    <source>
        <dbReference type="Proteomes" id="UP001253458"/>
    </source>
</evidence>
<comment type="caution">
    <text evidence="3">The sequence shown here is derived from an EMBL/GenBank/DDBJ whole genome shotgun (WGS) entry which is preliminary data.</text>
</comment>
<evidence type="ECO:0000259" key="2">
    <source>
        <dbReference type="Pfam" id="PF25917"/>
    </source>
</evidence>
<gene>
    <name evidence="3" type="ORF">J2W88_002307</name>
    <name evidence="4" type="ORF">J2W93_003093</name>
</gene>
<dbReference type="InterPro" id="IPR058625">
    <property type="entry name" value="MdtA-like_BSH"/>
</dbReference>
<dbReference type="Gene3D" id="2.40.30.170">
    <property type="match status" value="1"/>
</dbReference>
<protein>
    <submittedName>
        <fullName evidence="3">RND family efflux transporter MFP subunit</fullName>
    </submittedName>
</protein>
<dbReference type="EMBL" id="JAVDTL010000003">
    <property type="protein sequence ID" value="MDR6767032.1"/>
    <property type="molecule type" value="Genomic_DNA"/>
</dbReference>
<keyword evidence="5" id="KW-1185">Reference proteome</keyword>
<dbReference type="Proteomes" id="UP001249076">
    <property type="component" value="Unassembled WGS sequence"/>
</dbReference>
<dbReference type="Gene3D" id="2.40.50.100">
    <property type="match status" value="1"/>
</dbReference>
<dbReference type="InterPro" id="IPR006143">
    <property type="entry name" value="RND_pump_MFP"/>
</dbReference>
<dbReference type="RefSeq" id="WP_209819623.1">
    <property type="nucleotide sequence ID" value="NZ_JAVDTL010000003.1"/>
</dbReference>
<evidence type="ECO:0000313" key="4">
    <source>
        <dbReference type="EMBL" id="MDR6838252.1"/>
    </source>
</evidence>
<dbReference type="GO" id="GO:1990281">
    <property type="term" value="C:efflux pump complex"/>
    <property type="evidence" value="ECO:0007669"/>
    <property type="project" value="TreeGrafter"/>
</dbReference>
<dbReference type="SUPFAM" id="SSF111369">
    <property type="entry name" value="HlyD-like secretion proteins"/>
    <property type="match status" value="1"/>
</dbReference>
<dbReference type="GO" id="GO:0015562">
    <property type="term" value="F:efflux transmembrane transporter activity"/>
    <property type="evidence" value="ECO:0007669"/>
    <property type="project" value="InterPro"/>
</dbReference>
<organism evidence="3 6">
    <name type="scientific">Acidovorax delafieldii</name>
    <name type="common">Pseudomonas delafieldii</name>
    <dbReference type="NCBI Taxonomy" id="47920"/>
    <lineage>
        <taxon>Bacteria</taxon>
        <taxon>Pseudomonadati</taxon>
        <taxon>Pseudomonadota</taxon>
        <taxon>Betaproteobacteria</taxon>
        <taxon>Burkholderiales</taxon>
        <taxon>Comamonadaceae</taxon>
        <taxon>Acidovorax</taxon>
    </lineage>
</organism>
<evidence type="ECO:0000313" key="3">
    <source>
        <dbReference type="EMBL" id="MDR6767032.1"/>
    </source>
</evidence>
<dbReference type="Gene3D" id="2.40.420.20">
    <property type="match status" value="1"/>
</dbReference>
<sequence length="397" mass="41367">MKRWIPWMAAAIVVVLLGGGVWRAMAARQAQQKALAEASTQRAEAPLQLAADEVVTVQSSQLSLAVPVSGSLRAVDSAMVKARVAGELQGLTLREGDTVKAGQEVARIDPTEARARLRQAQQQADAAKSQVDINQRQYNNNRALVDQGFISATALVTSQASLEAAQSSYQAAVSAADVARKALEDTVLKSPISGLVAQRLAQPGERVPVDARIIEVVDLSRLELEALLTPADSLAVRVGQKAQLTVEGAATPVQATVVRINPSAQAGSRTVPVYLRVDQPAQTASLRQGLFVQGLLTTGSAQVLTVPLDAVRTDKPAPYLQTIKDGRVAYAPVQTGARAVVNGQTLVAVDGVPVGTTVIAGRMGSLREGTPVTAAQAAVMPQASAPAPAQAASRTTP</sequence>
<accession>A0AAJ2BRA8</accession>
<dbReference type="NCBIfam" id="TIGR01730">
    <property type="entry name" value="RND_mfp"/>
    <property type="match status" value="1"/>
</dbReference>
<dbReference type="Gene3D" id="1.10.287.470">
    <property type="entry name" value="Helix hairpin bin"/>
    <property type="match status" value="1"/>
</dbReference>
<dbReference type="Proteomes" id="UP001253458">
    <property type="component" value="Unassembled WGS sequence"/>
</dbReference>
<evidence type="ECO:0000256" key="1">
    <source>
        <dbReference type="ARBA" id="ARBA00009477"/>
    </source>
</evidence>
<dbReference type="PANTHER" id="PTHR30469">
    <property type="entry name" value="MULTIDRUG RESISTANCE PROTEIN MDTA"/>
    <property type="match status" value="1"/>
</dbReference>
<comment type="similarity">
    <text evidence="1">Belongs to the membrane fusion protein (MFP) (TC 8.A.1) family.</text>
</comment>
<dbReference type="EMBL" id="JAVDTS010000004">
    <property type="protein sequence ID" value="MDR6838252.1"/>
    <property type="molecule type" value="Genomic_DNA"/>
</dbReference>